<sequence>DKDYWQLKSTLDDIRAKYGLSGGSRIKDHNLDVHSDLEIDVTPPADIKKLAQINNLLETASKDIQWYISETENNTKVDKKVWLAEDDDLSGNRDEAIKAYRESTVMANSTLLHVYDLEESVEQKPPGFQHVH</sequence>
<feature type="non-terminal residue" evidence="1">
    <location>
        <position position="1"/>
    </location>
</feature>
<comment type="caution">
    <text evidence="1">The sequence shown here is derived from an EMBL/GenBank/DDBJ whole genome shotgun (WGS) entry which is preliminary data.</text>
</comment>
<gene>
    <name evidence="1" type="ORF">POCULU_LOCUS7097</name>
</gene>
<dbReference type="Proteomes" id="UP000789572">
    <property type="component" value="Unassembled WGS sequence"/>
</dbReference>
<organism evidence="1 2">
    <name type="scientific">Paraglomus occultum</name>
    <dbReference type="NCBI Taxonomy" id="144539"/>
    <lineage>
        <taxon>Eukaryota</taxon>
        <taxon>Fungi</taxon>
        <taxon>Fungi incertae sedis</taxon>
        <taxon>Mucoromycota</taxon>
        <taxon>Glomeromycotina</taxon>
        <taxon>Glomeromycetes</taxon>
        <taxon>Paraglomerales</taxon>
        <taxon>Paraglomeraceae</taxon>
        <taxon>Paraglomus</taxon>
    </lineage>
</organism>
<keyword evidence="2" id="KW-1185">Reference proteome</keyword>
<reference evidence="1" key="1">
    <citation type="submission" date="2021-06" db="EMBL/GenBank/DDBJ databases">
        <authorList>
            <person name="Kallberg Y."/>
            <person name="Tangrot J."/>
            <person name="Rosling A."/>
        </authorList>
    </citation>
    <scope>NUCLEOTIDE SEQUENCE</scope>
    <source>
        <strain evidence="1">IA702</strain>
    </source>
</reference>
<dbReference type="AlphaFoldDB" id="A0A9N9GAQ9"/>
<name>A0A9N9GAQ9_9GLOM</name>
<dbReference type="EMBL" id="CAJVPJ010001499">
    <property type="protein sequence ID" value="CAG8593524.1"/>
    <property type="molecule type" value="Genomic_DNA"/>
</dbReference>
<accession>A0A9N9GAQ9</accession>
<evidence type="ECO:0000313" key="1">
    <source>
        <dbReference type="EMBL" id="CAG8593524.1"/>
    </source>
</evidence>
<dbReference type="OrthoDB" id="2381553at2759"/>
<proteinExistence type="predicted"/>
<protein>
    <submittedName>
        <fullName evidence="1">5005_t:CDS:1</fullName>
    </submittedName>
</protein>
<evidence type="ECO:0000313" key="2">
    <source>
        <dbReference type="Proteomes" id="UP000789572"/>
    </source>
</evidence>